<dbReference type="GO" id="GO:0005730">
    <property type="term" value="C:nucleolus"/>
    <property type="evidence" value="ECO:0007669"/>
    <property type="project" value="UniProtKB-SubCell"/>
</dbReference>
<dbReference type="GO" id="GO:0034475">
    <property type="term" value="P:U4 snRNA 3'-end processing"/>
    <property type="evidence" value="ECO:0007669"/>
    <property type="project" value="TreeGrafter"/>
</dbReference>
<evidence type="ECO:0000256" key="5">
    <source>
        <dbReference type="ARBA" id="ARBA00022552"/>
    </source>
</evidence>
<feature type="region of interest" description="Disordered" evidence="10">
    <location>
        <begin position="23"/>
        <end position="46"/>
    </location>
</feature>
<feature type="compositionally biased region" description="Polar residues" evidence="10">
    <location>
        <begin position="37"/>
        <end position="46"/>
    </location>
</feature>
<dbReference type="STRING" id="595528.A0A0D2UQG3"/>
<dbReference type="CDD" id="cd05790">
    <property type="entry name" value="S1_Rrp40"/>
    <property type="match status" value="1"/>
</dbReference>
<dbReference type="Gene3D" id="3.30.1370.10">
    <property type="entry name" value="K Homology domain, type 1"/>
    <property type="match status" value="1"/>
</dbReference>
<evidence type="ECO:0000256" key="8">
    <source>
        <dbReference type="ARBA" id="ARBA00023242"/>
    </source>
</evidence>
<dbReference type="InterPro" id="IPR037319">
    <property type="entry name" value="Rrp40_S1"/>
</dbReference>
<keyword evidence="13" id="KW-1185">Reference proteome</keyword>
<dbReference type="eggNOG" id="KOG1004">
    <property type="taxonomic scope" value="Eukaryota"/>
</dbReference>
<keyword evidence="7" id="KW-0694">RNA-binding</keyword>
<dbReference type="PANTHER" id="PTHR21321:SF1">
    <property type="entry name" value="EXOSOME COMPLEX COMPONENT RRP40"/>
    <property type="match status" value="1"/>
</dbReference>
<proteinExistence type="inferred from homology"/>
<dbReference type="PhylomeDB" id="A0A0D2UQG3"/>
<dbReference type="Pfam" id="PF15985">
    <property type="entry name" value="KH_6"/>
    <property type="match status" value="1"/>
</dbReference>
<dbReference type="GO" id="GO:0000177">
    <property type="term" value="C:cytoplasmic exosome (RNase complex)"/>
    <property type="evidence" value="ECO:0007669"/>
    <property type="project" value="TreeGrafter"/>
</dbReference>
<name>A0A0D2UQG3_CAPO3</name>
<dbReference type="FunCoup" id="A0A0D2UQG3">
    <property type="interactions" value="351"/>
</dbReference>
<dbReference type="Proteomes" id="UP000008743">
    <property type="component" value="Unassembled WGS sequence"/>
</dbReference>
<feature type="domain" description="K Homology" evidence="11">
    <location>
        <begin position="196"/>
        <end position="244"/>
    </location>
</feature>
<dbReference type="FunFam" id="3.30.1370.10:FF:000038">
    <property type="entry name" value="exosome complex component RRP40"/>
    <property type="match status" value="1"/>
</dbReference>
<comment type="similarity">
    <text evidence="3">Belongs to the RRP40 family.</text>
</comment>
<dbReference type="GO" id="GO:0071035">
    <property type="term" value="P:nuclear polyadenylation-dependent rRNA catabolic process"/>
    <property type="evidence" value="ECO:0007669"/>
    <property type="project" value="TreeGrafter"/>
</dbReference>
<dbReference type="Gene3D" id="2.40.50.100">
    <property type="match status" value="1"/>
</dbReference>
<dbReference type="GO" id="GO:0071051">
    <property type="term" value="P:poly(A)-dependent snoRNA 3'-end processing"/>
    <property type="evidence" value="ECO:0007669"/>
    <property type="project" value="TreeGrafter"/>
</dbReference>
<evidence type="ECO:0000256" key="9">
    <source>
        <dbReference type="ARBA" id="ARBA00030615"/>
    </source>
</evidence>
<dbReference type="SUPFAM" id="SSF110324">
    <property type="entry name" value="Ribosomal L27 protein-like"/>
    <property type="match status" value="1"/>
</dbReference>
<accession>A0A0D2UQG3</accession>
<evidence type="ECO:0000256" key="1">
    <source>
        <dbReference type="ARBA" id="ARBA00004496"/>
    </source>
</evidence>
<dbReference type="InterPro" id="IPR012340">
    <property type="entry name" value="NA-bd_OB-fold"/>
</dbReference>
<dbReference type="Gene3D" id="2.40.50.140">
    <property type="entry name" value="Nucleic acid-binding proteins"/>
    <property type="match status" value="1"/>
</dbReference>
<dbReference type="OrthoDB" id="340500at2759"/>
<evidence type="ECO:0000313" key="13">
    <source>
        <dbReference type="Proteomes" id="UP000008743"/>
    </source>
</evidence>
<comment type="subcellular location">
    <subcellularLocation>
        <location evidence="1">Cytoplasm</location>
    </subcellularLocation>
    <subcellularLocation>
        <location evidence="2">Nucleus</location>
        <location evidence="2">Nucleolus</location>
    </subcellularLocation>
</comment>
<dbReference type="SUPFAM" id="SSF54791">
    <property type="entry name" value="Eukaryotic type KH-domain (KH-domain type I)"/>
    <property type="match status" value="1"/>
</dbReference>
<gene>
    <name evidence="12" type="ORF">CAOG_007682</name>
</gene>
<dbReference type="GO" id="GO:0000467">
    <property type="term" value="P:exonucleolytic trimming to generate mature 3'-end of 5.8S rRNA from tricistronic rRNA transcript (SSU-rRNA, 5.8S rRNA, LSU-rRNA)"/>
    <property type="evidence" value="ECO:0007669"/>
    <property type="project" value="TreeGrafter"/>
</dbReference>
<dbReference type="GO" id="GO:0071038">
    <property type="term" value="P:TRAMP-dependent tRNA surveillance pathway"/>
    <property type="evidence" value="ECO:0007669"/>
    <property type="project" value="TreeGrafter"/>
</dbReference>
<keyword evidence="4" id="KW-0963">Cytoplasm</keyword>
<evidence type="ECO:0000259" key="11">
    <source>
        <dbReference type="Pfam" id="PF15985"/>
    </source>
</evidence>
<evidence type="ECO:0000256" key="10">
    <source>
        <dbReference type="SAM" id="MobiDB-lite"/>
    </source>
</evidence>
<dbReference type="GO" id="GO:0071034">
    <property type="term" value="P:CUT catabolic process"/>
    <property type="evidence" value="ECO:0007669"/>
    <property type="project" value="TreeGrafter"/>
</dbReference>
<protein>
    <recommendedName>
        <fullName evidence="9">Ribosomal RNA-processing protein 40</fullName>
    </recommendedName>
</protein>
<keyword evidence="8" id="KW-0539">Nucleus</keyword>
<evidence type="ECO:0000256" key="7">
    <source>
        <dbReference type="ARBA" id="ARBA00022884"/>
    </source>
</evidence>
<dbReference type="InterPro" id="IPR004088">
    <property type="entry name" value="KH_dom_type_1"/>
</dbReference>
<dbReference type="AlphaFoldDB" id="A0A0D2UQG3"/>
<dbReference type="FunFam" id="2.40.50.140:FF:000112">
    <property type="entry name" value="Exosome complex component RRP40"/>
    <property type="match status" value="1"/>
</dbReference>
<dbReference type="GO" id="GO:0000176">
    <property type="term" value="C:nuclear exosome (RNase complex)"/>
    <property type="evidence" value="ECO:0007669"/>
    <property type="project" value="TreeGrafter"/>
</dbReference>
<dbReference type="InterPro" id="IPR036612">
    <property type="entry name" value="KH_dom_type_1_sf"/>
</dbReference>
<dbReference type="Pfam" id="PF21262">
    <property type="entry name" value="RRP40_S1"/>
    <property type="match status" value="1"/>
</dbReference>
<evidence type="ECO:0000256" key="3">
    <source>
        <dbReference type="ARBA" id="ARBA00007841"/>
    </source>
</evidence>
<dbReference type="InterPro" id="IPR049469">
    <property type="entry name" value="RRP40_KH-I"/>
</dbReference>
<keyword evidence="5" id="KW-0698">rRNA processing</keyword>
<reference evidence="13" key="1">
    <citation type="submission" date="2011-02" db="EMBL/GenBank/DDBJ databases">
        <title>The Genome Sequence of Capsaspora owczarzaki ATCC 30864.</title>
        <authorList>
            <person name="Russ C."/>
            <person name="Cuomo C."/>
            <person name="Burger G."/>
            <person name="Gray M.W."/>
            <person name="Holland P.W.H."/>
            <person name="King N."/>
            <person name="Lang F.B.F."/>
            <person name="Roger A.J."/>
            <person name="Ruiz-Trillo I."/>
            <person name="Young S.K."/>
            <person name="Zeng Q."/>
            <person name="Gargeya S."/>
            <person name="Alvarado L."/>
            <person name="Berlin A."/>
            <person name="Chapman S.B."/>
            <person name="Chen Z."/>
            <person name="Freedman E."/>
            <person name="Gellesch M."/>
            <person name="Goldberg J."/>
            <person name="Griggs A."/>
            <person name="Gujja S."/>
            <person name="Heilman E."/>
            <person name="Heiman D."/>
            <person name="Howarth C."/>
            <person name="Mehta T."/>
            <person name="Neiman D."/>
            <person name="Pearson M."/>
            <person name="Roberts A."/>
            <person name="Saif S."/>
            <person name="Shea T."/>
            <person name="Shenoy N."/>
            <person name="Sisk P."/>
            <person name="Stolte C."/>
            <person name="Sykes S."/>
            <person name="White J."/>
            <person name="Yandava C."/>
            <person name="Haas B."/>
            <person name="Nusbaum C."/>
            <person name="Birren B."/>
        </authorList>
    </citation>
    <scope>NUCLEOTIDE SEQUENCE</scope>
    <source>
        <strain evidence="13">ATCC 30864</strain>
    </source>
</reference>
<evidence type="ECO:0000313" key="12">
    <source>
        <dbReference type="EMBL" id="KJE97241.1"/>
    </source>
</evidence>
<evidence type="ECO:0000256" key="6">
    <source>
        <dbReference type="ARBA" id="ARBA00022835"/>
    </source>
</evidence>
<dbReference type="OMA" id="SYMAFPN"/>
<dbReference type="GO" id="GO:0003723">
    <property type="term" value="F:RNA binding"/>
    <property type="evidence" value="ECO:0007669"/>
    <property type="project" value="UniProtKB-KW"/>
</dbReference>
<dbReference type="RefSeq" id="XP_004343556.1">
    <property type="nucleotide sequence ID" value="XM_004343506.2"/>
</dbReference>
<organism evidence="12 13">
    <name type="scientific">Capsaspora owczarzaki (strain ATCC 30864)</name>
    <dbReference type="NCBI Taxonomy" id="595528"/>
    <lineage>
        <taxon>Eukaryota</taxon>
        <taxon>Filasterea</taxon>
        <taxon>Capsaspora</taxon>
    </lineage>
</organism>
<dbReference type="PANTHER" id="PTHR21321">
    <property type="entry name" value="PNAS-3 RELATED"/>
    <property type="match status" value="1"/>
</dbReference>
<dbReference type="InParanoid" id="A0A0D2UQG3"/>
<dbReference type="InterPro" id="IPR026699">
    <property type="entry name" value="Exosome_RNA_bind1/RRP40/RRP4"/>
</dbReference>
<dbReference type="GO" id="GO:0010468">
    <property type="term" value="P:regulation of gene expression"/>
    <property type="evidence" value="ECO:0007669"/>
    <property type="project" value="UniProtKB-ARBA"/>
</dbReference>
<dbReference type="EMBL" id="KE346373">
    <property type="protein sequence ID" value="KJE97241.1"/>
    <property type="molecule type" value="Genomic_DNA"/>
</dbReference>
<dbReference type="CDD" id="cd22526">
    <property type="entry name" value="KH-I_Rrp40"/>
    <property type="match status" value="1"/>
</dbReference>
<dbReference type="SUPFAM" id="SSF50249">
    <property type="entry name" value="Nucleic acid-binding proteins"/>
    <property type="match status" value="1"/>
</dbReference>
<sequence>MATIDELFPRIGSVVLPGDALGDLEAGDSADPADGPGSTTSNSSLHAFTQHGGRLRLGPGLAQEGGRVIAASRAGVLQGSMGAASTGTGANAHSSQVARLYIASSQKRYVPAKDELVVGIITDRMGEAFKVDIGAAASASLSFLAFEGATKRNRPNLAIGALVYGKLAVANKDMEPEMVCIDAADKAAGMGELTGGYLIHISSGLTRRLLSRDPAVLIALGKHFALETAIGLNGRTWINAQTPQQVVLIANAIQNSEFMTVAQINAMVQRLVQAL</sequence>
<evidence type="ECO:0000256" key="2">
    <source>
        <dbReference type="ARBA" id="ARBA00004604"/>
    </source>
</evidence>
<keyword evidence="6" id="KW-0271">Exosome</keyword>
<evidence type="ECO:0000256" key="4">
    <source>
        <dbReference type="ARBA" id="ARBA00022490"/>
    </source>
</evidence>